<accession>A0ABW7Y8A0</accession>
<comment type="caution">
    <text evidence="2">The sequence shown here is derived from an EMBL/GenBank/DDBJ whole genome shotgun (WGS) entry which is preliminary data.</text>
</comment>
<feature type="domain" description="DUF397" evidence="1">
    <location>
        <begin position="7"/>
        <end position="58"/>
    </location>
</feature>
<evidence type="ECO:0000313" key="2">
    <source>
        <dbReference type="EMBL" id="MFI5678340.1"/>
    </source>
</evidence>
<dbReference type="Proteomes" id="UP001612415">
    <property type="component" value="Unassembled WGS sequence"/>
</dbReference>
<evidence type="ECO:0000259" key="1">
    <source>
        <dbReference type="Pfam" id="PF04149"/>
    </source>
</evidence>
<gene>
    <name evidence="2" type="ORF">ACIA8P_27375</name>
</gene>
<dbReference type="RefSeq" id="WP_398658909.1">
    <property type="nucleotide sequence ID" value="NZ_JBITDC010000010.1"/>
</dbReference>
<dbReference type="EMBL" id="JBITDC010000010">
    <property type="protein sequence ID" value="MFI5678340.1"/>
    <property type="molecule type" value="Genomic_DNA"/>
</dbReference>
<protein>
    <submittedName>
        <fullName evidence="2">DUF397 domain-containing protein</fullName>
    </submittedName>
</protein>
<keyword evidence="3" id="KW-1185">Reference proteome</keyword>
<name>A0ABW7Y8A0_STRCE</name>
<dbReference type="InterPro" id="IPR007278">
    <property type="entry name" value="DUF397"/>
</dbReference>
<sequence length="75" mass="8035">MDQSPRVWFTSSYSNGAGGECVECALTGERALIRDSKNASGPVVAVRGSAWCSFVQALAHGAGTHDGWKRVEHDR</sequence>
<dbReference type="Pfam" id="PF04149">
    <property type="entry name" value="DUF397"/>
    <property type="match status" value="1"/>
</dbReference>
<evidence type="ECO:0000313" key="3">
    <source>
        <dbReference type="Proteomes" id="UP001612415"/>
    </source>
</evidence>
<organism evidence="2 3">
    <name type="scientific">Streptomyces cellulosae</name>
    <dbReference type="NCBI Taxonomy" id="1968"/>
    <lineage>
        <taxon>Bacteria</taxon>
        <taxon>Bacillati</taxon>
        <taxon>Actinomycetota</taxon>
        <taxon>Actinomycetes</taxon>
        <taxon>Kitasatosporales</taxon>
        <taxon>Streptomycetaceae</taxon>
        <taxon>Streptomyces</taxon>
    </lineage>
</organism>
<proteinExistence type="predicted"/>
<reference evidence="2 3" key="1">
    <citation type="submission" date="2024-10" db="EMBL/GenBank/DDBJ databases">
        <title>The Natural Products Discovery Center: Release of the First 8490 Sequenced Strains for Exploring Actinobacteria Biosynthetic Diversity.</title>
        <authorList>
            <person name="Kalkreuter E."/>
            <person name="Kautsar S.A."/>
            <person name="Yang D."/>
            <person name="Bader C.D."/>
            <person name="Teijaro C.N."/>
            <person name="Fluegel L."/>
            <person name="Davis C.M."/>
            <person name="Simpson J.R."/>
            <person name="Lauterbach L."/>
            <person name="Steele A.D."/>
            <person name="Gui C."/>
            <person name="Meng S."/>
            <person name="Li G."/>
            <person name="Viehrig K."/>
            <person name="Ye F."/>
            <person name="Su P."/>
            <person name="Kiefer A.F."/>
            <person name="Nichols A."/>
            <person name="Cepeda A.J."/>
            <person name="Yan W."/>
            <person name="Fan B."/>
            <person name="Jiang Y."/>
            <person name="Adhikari A."/>
            <person name="Zheng C.-J."/>
            <person name="Schuster L."/>
            <person name="Cowan T.M."/>
            <person name="Smanski M.J."/>
            <person name="Chevrette M.G."/>
            <person name="De Carvalho L.P.S."/>
            <person name="Shen B."/>
        </authorList>
    </citation>
    <scope>NUCLEOTIDE SEQUENCE [LARGE SCALE GENOMIC DNA]</scope>
    <source>
        <strain evidence="2 3">NPDC051599</strain>
    </source>
</reference>